<dbReference type="EMBL" id="KV918794">
    <property type="protein sequence ID" value="OSX79294.1"/>
    <property type="molecule type" value="Genomic_DNA"/>
</dbReference>
<organism evidence="2 3">
    <name type="scientific">Porphyra umbilicalis</name>
    <name type="common">Purple laver</name>
    <name type="synonym">Red alga</name>
    <dbReference type="NCBI Taxonomy" id="2786"/>
    <lineage>
        <taxon>Eukaryota</taxon>
        <taxon>Rhodophyta</taxon>
        <taxon>Bangiophyceae</taxon>
        <taxon>Bangiales</taxon>
        <taxon>Bangiaceae</taxon>
        <taxon>Porphyra</taxon>
    </lineage>
</organism>
<reference evidence="2 3" key="1">
    <citation type="submission" date="2017-03" db="EMBL/GenBank/DDBJ databases">
        <title>WGS assembly of Porphyra umbilicalis.</title>
        <authorList>
            <person name="Brawley S.H."/>
            <person name="Blouin N.A."/>
            <person name="Ficko-Blean E."/>
            <person name="Wheeler G.L."/>
            <person name="Lohr M."/>
            <person name="Goodson H.V."/>
            <person name="Jenkins J.W."/>
            <person name="Blaby-Haas C.E."/>
            <person name="Helliwell K.E."/>
            <person name="Chan C."/>
            <person name="Marriage T."/>
            <person name="Bhattacharya D."/>
            <person name="Klein A.S."/>
            <person name="Badis Y."/>
            <person name="Brodie J."/>
            <person name="Cao Y."/>
            <person name="Collen J."/>
            <person name="Dittami S.M."/>
            <person name="Gachon C.M."/>
            <person name="Green B.R."/>
            <person name="Karpowicz S."/>
            <person name="Kim J.W."/>
            <person name="Kudahl U."/>
            <person name="Lin S."/>
            <person name="Michel G."/>
            <person name="Mittag M."/>
            <person name="Olson B.J."/>
            <person name="Pangilinan J."/>
            <person name="Peng Y."/>
            <person name="Qiu H."/>
            <person name="Shu S."/>
            <person name="Singer J.T."/>
            <person name="Smith A.G."/>
            <person name="Sprecher B.N."/>
            <person name="Wagner V."/>
            <person name="Wang W."/>
            <person name="Wang Z.-Y."/>
            <person name="Yan J."/>
            <person name="Yarish C."/>
            <person name="Zoeuner-Riek S."/>
            <person name="Zhuang Y."/>
            <person name="Zou Y."/>
            <person name="Lindquist E.A."/>
            <person name="Grimwood J."/>
            <person name="Barry K."/>
            <person name="Rokhsar D.S."/>
            <person name="Schmutz J."/>
            <person name="Stiller J.W."/>
            <person name="Grossman A.R."/>
            <person name="Prochnik S.E."/>
        </authorList>
    </citation>
    <scope>NUCLEOTIDE SEQUENCE [LARGE SCALE GENOMIC DNA]</scope>
    <source>
        <strain evidence="2">4086291</strain>
    </source>
</reference>
<feature type="region of interest" description="Disordered" evidence="1">
    <location>
        <begin position="16"/>
        <end position="46"/>
    </location>
</feature>
<name>A0A1X6PEL0_PORUM</name>
<feature type="compositionally biased region" description="Low complexity" evidence="1">
    <location>
        <begin position="18"/>
        <end position="35"/>
    </location>
</feature>
<proteinExistence type="predicted"/>
<keyword evidence="3" id="KW-1185">Reference proteome</keyword>
<evidence type="ECO:0000313" key="3">
    <source>
        <dbReference type="Proteomes" id="UP000218209"/>
    </source>
</evidence>
<evidence type="ECO:0000313" key="2">
    <source>
        <dbReference type="EMBL" id="OSX79294.1"/>
    </source>
</evidence>
<evidence type="ECO:0000256" key="1">
    <source>
        <dbReference type="SAM" id="MobiDB-lite"/>
    </source>
</evidence>
<accession>A0A1X6PEL0</accession>
<dbReference type="AlphaFoldDB" id="A0A1X6PEL0"/>
<sequence length="150" mass="16688">MMGGWRPRRRLRGRPWRRLAAAGRAPPTRVAPRAGARGGRRCSTPSRAPAWLARRHSCLLLARARTWARPRGRGCPLRARGARAGRPVPTSLYCNRQGHCGGPRGKVGEPRRKVTRVAPCPLGGMPRARRQSARRSRRTCALVGWYLSLC</sequence>
<gene>
    <name evidence="2" type="ORF">BU14_0082s0059</name>
</gene>
<dbReference type="Proteomes" id="UP000218209">
    <property type="component" value="Unassembled WGS sequence"/>
</dbReference>
<protein>
    <submittedName>
        <fullName evidence="2">Uncharacterized protein</fullName>
    </submittedName>
</protein>